<dbReference type="AlphaFoldDB" id="A0A4D8S3A0"/>
<keyword evidence="3" id="KW-1185">Reference proteome</keyword>
<dbReference type="SMART" id="SM00880">
    <property type="entry name" value="CHAD"/>
    <property type="match status" value="1"/>
</dbReference>
<evidence type="ECO:0000313" key="3">
    <source>
        <dbReference type="Proteomes" id="UP000298568"/>
    </source>
</evidence>
<proteinExistence type="predicted"/>
<accession>A0A4D8S3A0</accession>
<reference evidence="2 3" key="1">
    <citation type="submission" date="2018-07" db="EMBL/GenBank/DDBJ databases">
        <title>Complete Genome Sequences of Extremely Thermoacidophilic, Metal-Mobilizing Type-Strain Members of the Archaeal Family Sulfolobaceae: Acidianus brierleyi DSM-1651T, Acidianus sulfidivorans DSM-18786T, Metallosphaera hakonensis DSM-7519T, and Metallosphaera prunae DSM-10039T.</title>
        <authorList>
            <person name="Counts J.A."/>
            <person name="Kelly R.M."/>
        </authorList>
    </citation>
    <scope>NUCLEOTIDE SEQUENCE [LARGE SCALE GENOMIC DNA]</scope>
    <source>
        <strain evidence="2 3">Ron 12/II</strain>
    </source>
</reference>
<gene>
    <name evidence="2" type="ORF">DFR88_01625</name>
</gene>
<evidence type="ECO:0000313" key="2">
    <source>
        <dbReference type="EMBL" id="QCO29355.1"/>
    </source>
</evidence>
<dbReference type="InterPro" id="IPR007899">
    <property type="entry name" value="CHAD_dom"/>
</dbReference>
<protein>
    <submittedName>
        <fullName evidence="2">CHAD domain-containing protein</fullName>
    </submittedName>
</protein>
<dbReference type="Proteomes" id="UP000298568">
    <property type="component" value="Chromosome"/>
</dbReference>
<dbReference type="KEGG" id="mpru:DFR88_01625"/>
<dbReference type="EMBL" id="CP031156">
    <property type="protein sequence ID" value="QCO29355.1"/>
    <property type="molecule type" value="Genomic_DNA"/>
</dbReference>
<feature type="domain" description="CHAD" evidence="1">
    <location>
        <begin position="12"/>
        <end position="211"/>
    </location>
</feature>
<evidence type="ECO:0000259" key="1">
    <source>
        <dbReference type="SMART" id="SM00880"/>
    </source>
</evidence>
<organism evidence="2 3">
    <name type="scientific">Metallosphaera prunae</name>
    <dbReference type="NCBI Taxonomy" id="47304"/>
    <lineage>
        <taxon>Archaea</taxon>
        <taxon>Thermoproteota</taxon>
        <taxon>Thermoprotei</taxon>
        <taxon>Sulfolobales</taxon>
        <taxon>Sulfolobaceae</taxon>
        <taxon>Metallosphaera</taxon>
    </lineage>
</organism>
<name>A0A4D8S3A0_METPR</name>
<sequence>MKLLPLLGTELRRPEDYANEKLEEFKKLFGTSPNQVHDARVELRKYAVVVEALYPLHMDFDLLDNSRGILKLLGKVRDYDVHGCPRVDREEVLRRVSARLPRLRRLPRLYGSRFLVAENLMRIYGDIPFVNDFHGVRKLLRRARFLAESLGIFNDSLKELVKTMGNERDRMAQEACQGKIPVLNLDVSRIKEIGRMEVREILLSDHEFRHIKQKLSQF</sequence>